<accession>A0A9P8AIG6</accession>
<feature type="compositionally biased region" description="Acidic residues" evidence="2">
    <location>
        <begin position="369"/>
        <end position="378"/>
    </location>
</feature>
<evidence type="ECO:0000259" key="4">
    <source>
        <dbReference type="Pfam" id="PF02582"/>
    </source>
</evidence>
<proteinExistence type="inferred from homology"/>
<dbReference type="AlphaFoldDB" id="A0A9P8AIG6"/>
<feature type="compositionally biased region" description="Polar residues" evidence="2">
    <location>
        <begin position="313"/>
        <end position="326"/>
    </location>
</feature>
<dbReference type="GeneID" id="66113708"/>
<keyword evidence="6" id="KW-1185">Reference proteome</keyword>
<dbReference type="Proteomes" id="UP000790833">
    <property type="component" value="Unassembled WGS sequence"/>
</dbReference>
<reference evidence="5" key="1">
    <citation type="submission" date="2021-03" db="EMBL/GenBank/DDBJ databases">
        <authorList>
            <person name="Palmer J.M."/>
        </authorList>
    </citation>
    <scope>NUCLEOTIDE SEQUENCE</scope>
    <source>
        <strain evidence="5">ARV_011</strain>
    </source>
</reference>
<keyword evidence="3" id="KW-1133">Transmembrane helix</keyword>
<dbReference type="PANTHER" id="PTHR16255:SF4">
    <property type="entry name" value="SPORULATION PROTEIN RMD8"/>
    <property type="match status" value="1"/>
</dbReference>
<evidence type="ECO:0000256" key="1">
    <source>
        <dbReference type="ARBA" id="ARBA00008306"/>
    </source>
</evidence>
<dbReference type="InterPro" id="IPR051624">
    <property type="entry name" value="RMD1/Sad1-interacting"/>
</dbReference>
<feature type="compositionally biased region" description="Low complexity" evidence="2">
    <location>
        <begin position="105"/>
        <end position="130"/>
    </location>
</feature>
<protein>
    <recommendedName>
        <fullName evidence="4">DUF155 domain-containing protein</fullName>
    </recommendedName>
</protein>
<organism evidence="5 6">
    <name type="scientific">Scheffersomyces spartinae</name>
    <dbReference type="NCBI Taxonomy" id="45513"/>
    <lineage>
        <taxon>Eukaryota</taxon>
        <taxon>Fungi</taxon>
        <taxon>Dikarya</taxon>
        <taxon>Ascomycota</taxon>
        <taxon>Saccharomycotina</taxon>
        <taxon>Pichiomycetes</taxon>
        <taxon>Debaryomycetaceae</taxon>
        <taxon>Scheffersomyces</taxon>
    </lineage>
</organism>
<evidence type="ECO:0000313" key="5">
    <source>
        <dbReference type="EMBL" id="KAG7193649.1"/>
    </source>
</evidence>
<feature type="compositionally biased region" description="Low complexity" evidence="2">
    <location>
        <begin position="408"/>
        <end position="420"/>
    </location>
</feature>
<dbReference type="GO" id="GO:0005739">
    <property type="term" value="C:mitochondrion"/>
    <property type="evidence" value="ECO:0007669"/>
    <property type="project" value="UniProtKB-ARBA"/>
</dbReference>
<feature type="transmembrane region" description="Helical" evidence="3">
    <location>
        <begin position="642"/>
        <end position="662"/>
    </location>
</feature>
<evidence type="ECO:0000313" key="6">
    <source>
        <dbReference type="Proteomes" id="UP000790833"/>
    </source>
</evidence>
<gene>
    <name evidence="5" type="ORF">KQ657_000334</name>
</gene>
<dbReference type="InterPro" id="IPR003734">
    <property type="entry name" value="DUF155"/>
</dbReference>
<comment type="caution">
    <text evidence="5">The sequence shown here is derived from an EMBL/GenBank/DDBJ whole genome shotgun (WGS) entry which is preliminary data.</text>
</comment>
<feature type="region of interest" description="Disordered" evidence="2">
    <location>
        <begin position="94"/>
        <end position="140"/>
    </location>
</feature>
<feature type="domain" description="DUF155" evidence="4">
    <location>
        <begin position="438"/>
        <end position="617"/>
    </location>
</feature>
<dbReference type="OrthoDB" id="18302at2759"/>
<dbReference type="PANTHER" id="PTHR16255">
    <property type="entry name" value="REQUIRED FOR MEIOTIC NUCLEAR DIVISION PROTEIN 1 HOMOLOG"/>
    <property type="match status" value="1"/>
</dbReference>
<feature type="region of interest" description="Disordered" evidence="2">
    <location>
        <begin position="313"/>
        <end position="420"/>
    </location>
</feature>
<sequence length="663" mass="76372">MHHRKPTDLEGRPFRPTAKRSPSILVTDVRSSSVKGARAPFAGHSLKKQQEQQLQQQPHHLDILGKSYPSNPQNLHRLKNRVNRYTDISIDKLLSNSSDIPSGQRRLPSSLSRDSRSRSPPLRSVSPSSSNGNYNMVEPILNRRGNIRSIPKLTQSLPMRKSMTSQRLVLIPEHMRAQSPPLVSSNYTPVADIMTQLHQIQRSRAELITKEERALEFSRMTAYFICEEIDLDAVSKYLEDNHNVKPRIYDEALYVPYALPLLPGNDGLRVRSNDSAKSASSKKYMDKLIKKSEQANHLYEYYSGVETIEDANNYSMDPEFDNNQATPFDPSEPQFFAPPILSDERPRTEDLDSTTADPSSLDTSKEQSLNEDSEFAEGEEIRESTHDSNKNDRQEHDEFRRRSRGSRENLSNLSDSSNSSTHSFLESQIELSKHYGEMFVFAYGIVVFWNFSEIHEKNILADLMFASHTPPLLINPIDEQYIETEEFHFDYDSYIQRPRIFNDMITLRSADHLIKLTMSHAIAQLTKLCLFESRMVNILQLISKLPKKLALTGRVGLKRQQITRKSGKLFKLRVDVNLSSSILDTPDFFWSDEPALHPLYNAVREYLEIDERVQVLNDRCKVFLEFLDITSDSMNEKNTNRITWMIIVIIFLSLFVSIFEFFL</sequence>
<keyword evidence="3" id="KW-0472">Membrane</keyword>
<feature type="region of interest" description="Disordered" evidence="2">
    <location>
        <begin position="1"/>
        <end position="37"/>
    </location>
</feature>
<feature type="compositionally biased region" description="Basic and acidic residues" evidence="2">
    <location>
        <begin position="1"/>
        <end position="13"/>
    </location>
</feature>
<dbReference type="EMBL" id="JAHMUF010000010">
    <property type="protein sequence ID" value="KAG7193649.1"/>
    <property type="molecule type" value="Genomic_DNA"/>
</dbReference>
<comment type="similarity">
    <text evidence="1">Belongs to the RMD1/sif2 family.</text>
</comment>
<feature type="compositionally biased region" description="Polar residues" evidence="2">
    <location>
        <begin position="353"/>
        <end position="362"/>
    </location>
</feature>
<feature type="compositionally biased region" description="Basic and acidic residues" evidence="2">
    <location>
        <begin position="379"/>
        <end position="400"/>
    </location>
</feature>
<dbReference type="Pfam" id="PF02582">
    <property type="entry name" value="DUF155"/>
    <property type="match status" value="1"/>
</dbReference>
<dbReference type="RefSeq" id="XP_043049197.1">
    <property type="nucleotide sequence ID" value="XM_043191185.1"/>
</dbReference>
<evidence type="ECO:0000256" key="3">
    <source>
        <dbReference type="SAM" id="Phobius"/>
    </source>
</evidence>
<keyword evidence="3" id="KW-0812">Transmembrane</keyword>
<name>A0A9P8AIG6_9ASCO</name>
<evidence type="ECO:0000256" key="2">
    <source>
        <dbReference type="SAM" id="MobiDB-lite"/>
    </source>
</evidence>